<keyword evidence="2" id="KW-0472">Membrane</keyword>
<evidence type="ECO:0000256" key="1">
    <source>
        <dbReference type="SAM" id="MobiDB-lite"/>
    </source>
</evidence>
<feature type="region of interest" description="Disordered" evidence="1">
    <location>
        <begin position="1"/>
        <end position="24"/>
    </location>
</feature>
<protein>
    <submittedName>
        <fullName evidence="3">Uncharacterized protein</fullName>
    </submittedName>
</protein>
<proteinExistence type="predicted"/>
<dbReference type="Proteomes" id="UP000179275">
    <property type="component" value="Unassembled WGS sequence"/>
</dbReference>
<keyword evidence="2" id="KW-0812">Transmembrane</keyword>
<organism evidence="3 4">
    <name type="scientific">Candidatus Nomurabacteria bacterium RIFCSPHIGHO2_02_FULL_42_19</name>
    <dbReference type="NCBI Taxonomy" id="1801756"/>
    <lineage>
        <taxon>Bacteria</taxon>
        <taxon>Candidatus Nomuraibacteriota</taxon>
    </lineage>
</organism>
<dbReference type="EMBL" id="MFUG01000013">
    <property type="protein sequence ID" value="OGI76028.1"/>
    <property type="molecule type" value="Genomic_DNA"/>
</dbReference>
<keyword evidence="2" id="KW-1133">Transmembrane helix</keyword>
<name>A0A1F6W269_9BACT</name>
<sequence length="71" mass="8259">MTTLFSRQDPEAPPEIEGGPMRDRFDFDDKPEPRAINLAPVLRWVLVFAFLVVPVVWAFWAVKTDRLWPFG</sequence>
<reference evidence="3 4" key="1">
    <citation type="journal article" date="2016" name="Nat. Commun.">
        <title>Thousands of microbial genomes shed light on interconnected biogeochemical processes in an aquifer system.</title>
        <authorList>
            <person name="Anantharaman K."/>
            <person name="Brown C.T."/>
            <person name="Hug L.A."/>
            <person name="Sharon I."/>
            <person name="Castelle C.J."/>
            <person name="Probst A.J."/>
            <person name="Thomas B.C."/>
            <person name="Singh A."/>
            <person name="Wilkins M.J."/>
            <person name="Karaoz U."/>
            <person name="Brodie E.L."/>
            <person name="Williams K.H."/>
            <person name="Hubbard S.S."/>
            <person name="Banfield J.F."/>
        </authorList>
    </citation>
    <scope>NUCLEOTIDE SEQUENCE [LARGE SCALE GENOMIC DNA]</scope>
</reference>
<gene>
    <name evidence="3" type="ORF">A3C67_01530</name>
</gene>
<evidence type="ECO:0000256" key="2">
    <source>
        <dbReference type="SAM" id="Phobius"/>
    </source>
</evidence>
<comment type="caution">
    <text evidence="3">The sequence shown here is derived from an EMBL/GenBank/DDBJ whole genome shotgun (WGS) entry which is preliminary data.</text>
</comment>
<evidence type="ECO:0000313" key="3">
    <source>
        <dbReference type="EMBL" id="OGI76028.1"/>
    </source>
</evidence>
<dbReference type="STRING" id="1801756.A3C67_01530"/>
<feature type="transmembrane region" description="Helical" evidence="2">
    <location>
        <begin position="41"/>
        <end position="62"/>
    </location>
</feature>
<evidence type="ECO:0000313" key="4">
    <source>
        <dbReference type="Proteomes" id="UP000179275"/>
    </source>
</evidence>
<dbReference type="AlphaFoldDB" id="A0A1F6W269"/>
<accession>A0A1F6W269</accession>